<evidence type="ECO:0000256" key="2">
    <source>
        <dbReference type="ARBA" id="ARBA00022801"/>
    </source>
</evidence>
<dbReference type="RefSeq" id="WP_345498978.1">
    <property type="nucleotide sequence ID" value="NZ_BAABJM010000007.1"/>
</dbReference>
<dbReference type="PANTHER" id="PTHR42988:SF2">
    <property type="entry name" value="CYCLIC NUCLEOTIDE PHOSPHODIESTERASE CBUA0032-RELATED"/>
    <property type="match status" value="1"/>
</dbReference>
<evidence type="ECO:0000313" key="6">
    <source>
        <dbReference type="EMBL" id="GAA5066318.1"/>
    </source>
</evidence>
<dbReference type="InterPro" id="IPR029052">
    <property type="entry name" value="Metallo-depent_PP-like"/>
</dbReference>
<keyword evidence="1" id="KW-0479">Metal-binding</keyword>
<dbReference type="Pfam" id="PF00149">
    <property type="entry name" value="Metallophos"/>
    <property type="match status" value="1"/>
</dbReference>
<dbReference type="EMBL" id="BAABJM010000007">
    <property type="protein sequence ID" value="GAA5066318.1"/>
    <property type="molecule type" value="Genomic_DNA"/>
</dbReference>
<evidence type="ECO:0000313" key="7">
    <source>
        <dbReference type="Proteomes" id="UP001500603"/>
    </source>
</evidence>
<name>A0ABP9KYD4_9NOCA</name>
<dbReference type="InterPro" id="IPR050884">
    <property type="entry name" value="CNP_phosphodiesterase-III"/>
</dbReference>
<evidence type="ECO:0000259" key="5">
    <source>
        <dbReference type="Pfam" id="PF00149"/>
    </source>
</evidence>
<protein>
    <submittedName>
        <fullName evidence="6">Metallophosphoesterase</fullName>
    </submittedName>
</protein>
<keyword evidence="7" id="KW-1185">Reference proteome</keyword>
<dbReference type="Proteomes" id="UP001500603">
    <property type="component" value="Unassembled WGS sequence"/>
</dbReference>
<dbReference type="InterPro" id="IPR004843">
    <property type="entry name" value="Calcineurin-like_PHP"/>
</dbReference>
<proteinExistence type="inferred from homology"/>
<evidence type="ECO:0000256" key="1">
    <source>
        <dbReference type="ARBA" id="ARBA00022723"/>
    </source>
</evidence>
<feature type="domain" description="Calcineurin-like phosphoesterase" evidence="5">
    <location>
        <begin position="4"/>
        <end position="188"/>
    </location>
</feature>
<dbReference type="SUPFAM" id="SSF56300">
    <property type="entry name" value="Metallo-dependent phosphatases"/>
    <property type="match status" value="1"/>
</dbReference>
<keyword evidence="2" id="KW-0378">Hydrolase</keyword>
<reference evidence="7" key="1">
    <citation type="journal article" date="2019" name="Int. J. Syst. Evol. Microbiol.">
        <title>The Global Catalogue of Microorganisms (GCM) 10K type strain sequencing project: providing services to taxonomists for standard genome sequencing and annotation.</title>
        <authorList>
            <consortium name="The Broad Institute Genomics Platform"/>
            <consortium name="The Broad Institute Genome Sequencing Center for Infectious Disease"/>
            <person name="Wu L."/>
            <person name="Ma J."/>
        </authorList>
    </citation>
    <scope>NUCLEOTIDE SEQUENCE [LARGE SCALE GENOMIC DNA]</scope>
    <source>
        <strain evidence="7">JCM 18298</strain>
    </source>
</reference>
<sequence>MILVAQVSDTHVDSGARNTRRVEEVMAFLSALRPRPDAILLTGDITDHGWTQEYEIARRAVRSDIPVYSIPGNHDDRTAFRTHLLGEPASTAPVDHAHRVGELTVALLDSSVPGEPGGRLTEDTYAWLRTVLAEAPPDKPILLALHHPPVVLHSPVIDEISLDEPQRLAEVIAADERIIGVVAGHAHTSAATTFAGRPLIVAPSTSSVLGGTWELELPDQVMDYAPDPAVALHLIDPDSRFTTHFRTVPMTGRVSVKPE</sequence>
<gene>
    <name evidence="6" type="ORF">GCM10023318_54360</name>
</gene>
<comment type="caution">
    <text evidence="6">The sequence shown here is derived from an EMBL/GenBank/DDBJ whole genome shotgun (WGS) entry which is preliminary data.</text>
</comment>
<keyword evidence="3" id="KW-0408">Iron</keyword>
<dbReference type="PANTHER" id="PTHR42988">
    <property type="entry name" value="PHOSPHOHYDROLASE"/>
    <property type="match status" value="1"/>
</dbReference>
<evidence type="ECO:0000256" key="4">
    <source>
        <dbReference type="ARBA" id="ARBA00025742"/>
    </source>
</evidence>
<comment type="similarity">
    <text evidence="4">Belongs to the cyclic nucleotide phosphodiesterase class-III family.</text>
</comment>
<dbReference type="Gene3D" id="3.60.21.10">
    <property type="match status" value="1"/>
</dbReference>
<organism evidence="6 7">
    <name type="scientific">Nocardia callitridis</name>
    <dbReference type="NCBI Taxonomy" id="648753"/>
    <lineage>
        <taxon>Bacteria</taxon>
        <taxon>Bacillati</taxon>
        <taxon>Actinomycetota</taxon>
        <taxon>Actinomycetes</taxon>
        <taxon>Mycobacteriales</taxon>
        <taxon>Nocardiaceae</taxon>
        <taxon>Nocardia</taxon>
    </lineage>
</organism>
<evidence type="ECO:0000256" key="3">
    <source>
        <dbReference type="ARBA" id="ARBA00023004"/>
    </source>
</evidence>
<accession>A0ABP9KYD4</accession>